<dbReference type="InterPro" id="IPR045056">
    <property type="entry name" value="Nop56/Nop58"/>
</dbReference>
<dbReference type="Gene3D" id="3.30.420.220">
    <property type="match status" value="1"/>
</dbReference>
<sequence length="412" mass="46687">MSSRIFVADTTLGIFALNEAGDIVEKVLYPKDIGRVVEELLPLAEGKVSNSLMQLIDALKTKMDLGKAVLVFEDPDIAREVAQKGFSTDVAIASEPVYRLRRELPAIAIKLGLFSNEEEFLDYVHTISLEFTRRKLRRYAQKRDLLAVQAIRAIDDIDKTLNLLATRLREWYSVHFPELDDLSKEHEEYVKIVANIGFRESMDIDTLSRIGLSEGRAKRIYESAKKSIGADLSEMDMSIIQTVANIWLELYELREKLTNYITHVMKEVAPNVTALVGSLLGARLLSLAGSLEELAKLPASTVQVLGAEKALFRALRTGGRPPKHGVIFQFSEIRKAPRWQRGKISRALATKLAIAARIDFFTGRYVGDELKAKLMERVEEVKQLYPKPPKKEVKETRPPRREGRRGRREKEE</sequence>
<dbReference type="InterPro" id="IPR012976">
    <property type="entry name" value="NOSIC"/>
</dbReference>
<evidence type="ECO:0000256" key="1">
    <source>
        <dbReference type="ARBA" id="ARBA00009211"/>
    </source>
</evidence>
<feature type="compositionally biased region" description="Basic and acidic residues" evidence="2">
    <location>
        <begin position="389"/>
        <end position="401"/>
    </location>
</feature>
<comment type="similarity">
    <text evidence="1">Belongs to the NOP5/NOP56 family.</text>
</comment>
<name>A0A7C5TIF4_9CREN</name>
<dbReference type="InterPro" id="IPR036070">
    <property type="entry name" value="Nop_dom_sf"/>
</dbReference>
<comment type="caution">
    <text evidence="4">The sequence shown here is derived from an EMBL/GenBank/DDBJ whole genome shotgun (WGS) entry which is preliminary data.</text>
</comment>
<evidence type="ECO:0000259" key="3">
    <source>
        <dbReference type="PROSITE" id="PS51358"/>
    </source>
</evidence>
<protein>
    <submittedName>
        <fullName evidence="4">C/D box methylation guide ribonucleoprotein complex aNOP56 subunit</fullName>
    </submittedName>
</protein>
<dbReference type="InterPro" id="IPR047099">
    <property type="entry name" value="Nop5_N_sf"/>
</dbReference>
<dbReference type="GO" id="GO:0030515">
    <property type="term" value="F:snoRNA binding"/>
    <property type="evidence" value="ECO:0007669"/>
    <property type="project" value="InterPro"/>
</dbReference>
<dbReference type="PANTHER" id="PTHR10894">
    <property type="entry name" value="NUCLEOLAR PROTEIN 5 NUCLEOLAR PROTEIN NOP5 NOP58"/>
    <property type="match status" value="1"/>
</dbReference>
<feature type="region of interest" description="Disordered" evidence="2">
    <location>
        <begin position="385"/>
        <end position="412"/>
    </location>
</feature>
<dbReference type="Gene3D" id="1.10.246.90">
    <property type="entry name" value="Nop domain"/>
    <property type="match status" value="1"/>
</dbReference>
<dbReference type="Gene3D" id="1.10.287.660">
    <property type="entry name" value="Helix hairpin bin"/>
    <property type="match status" value="1"/>
</dbReference>
<proteinExistence type="inferred from homology"/>
<dbReference type="InterPro" id="IPR048896">
    <property type="entry name" value="Nop5_56-rel_N"/>
</dbReference>
<evidence type="ECO:0000256" key="2">
    <source>
        <dbReference type="SAM" id="MobiDB-lite"/>
    </source>
</evidence>
<dbReference type="PANTHER" id="PTHR10894:SF0">
    <property type="entry name" value="NUCLEOLAR PROTEIN 56"/>
    <property type="match status" value="1"/>
</dbReference>
<dbReference type="AlphaFoldDB" id="A0A7C5TIF4"/>
<dbReference type="SMART" id="SM00931">
    <property type="entry name" value="NOSIC"/>
    <property type="match status" value="1"/>
</dbReference>
<feature type="domain" description="Nop" evidence="3">
    <location>
        <begin position="268"/>
        <end position="383"/>
    </location>
</feature>
<dbReference type="InterPro" id="IPR042239">
    <property type="entry name" value="Nop_C"/>
</dbReference>
<dbReference type="InterPro" id="IPR002687">
    <property type="entry name" value="Nop_dom"/>
</dbReference>
<organism evidence="4">
    <name type="scientific">Ignisphaera aggregans</name>
    <dbReference type="NCBI Taxonomy" id="334771"/>
    <lineage>
        <taxon>Archaea</taxon>
        <taxon>Thermoproteota</taxon>
        <taxon>Thermoprotei</taxon>
        <taxon>Desulfurococcales</taxon>
        <taxon>Desulfurococcaceae</taxon>
        <taxon>Ignisphaera</taxon>
    </lineage>
</organism>
<dbReference type="NCBIfam" id="NF011121">
    <property type="entry name" value="PRK14552.1"/>
    <property type="match status" value="1"/>
</dbReference>
<dbReference type="SUPFAM" id="SSF89124">
    <property type="entry name" value="Nop domain"/>
    <property type="match status" value="1"/>
</dbReference>
<dbReference type="Pfam" id="PF21572">
    <property type="entry name" value="Nop5_56-rel_N_Arc"/>
    <property type="match status" value="1"/>
</dbReference>
<dbReference type="EMBL" id="DRZI01000193">
    <property type="protein sequence ID" value="HHP81916.1"/>
    <property type="molecule type" value="Genomic_DNA"/>
</dbReference>
<dbReference type="InterPro" id="IPR029012">
    <property type="entry name" value="Helix_hairpin_bin_sf"/>
</dbReference>
<accession>A0A7C5TIF4</accession>
<evidence type="ECO:0000313" key="4">
    <source>
        <dbReference type="EMBL" id="HHP81916.1"/>
    </source>
</evidence>
<dbReference type="Gene3D" id="1.10.150.460">
    <property type="match status" value="1"/>
</dbReference>
<dbReference type="FunFam" id="1.10.246.90:FF:000007">
    <property type="entry name" value="Pre mRNA splicing protein"/>
    <property type="match status" value="1"/>
</dbReference>
<reference evidence="4" key="1">
    <citation type="journal article" date="2020" name="mSystems">
        <title>Genome- and Community-Level Interaction Insights into Carbon Utilization and Element Cycling Functions of Hydrothermarchaeota in Hydrothermal Sediment.</title>
        <authorList>
            <person name="Zhou Z."/>
            <person name="Liu Y."/>
            <person name="Xu W."/>
            <person name="Pan J."/>
            <person name="Luo Z.H."/>
            <person name="Li M."/>
        </authorList>
    </citation>
    <scope>NUCLEOTIDE SEQUENCE [LARGE SCALE GENOMIC DNA]</scope>
    <source>
        <strain evidence="4">SpSt-1121</strain>
    </source>
</reference>
<dbReference type="GO" id="GO:0031428">
    <property type="term" value="C:box C/D methylation guide snoRNP complex"/>
    <property type="evidence" value="ECO:0007669"/>
    <property type="project" value="InterPro"/>
</dbReference>
<dbReference type="PROSITE" id="PS51358">
    <property type="entry name" value="NOP"/>
    <property type="match status" value="1"/>
</dbReference>
<feature type="compositionally biased region" description="Basic residues" evidence="2">
    <location>
        <begin position="402"/>
        <end position="412"/>
    </location>
</feature>
<dbReference type="Pfam" id="PF01798">
    <property type="entry name" value="Nop"/>
    <property type="match status" value="1"/>
</dbReference>
<keyword evidence="4" id="KW-0687">Ribonucleoprotein</keyword>
<gene>
    <name evidence="4" type="ORF">ENM84_04545</name>
</gene>